<protein>
    <submittedName>
        <fullName evidence="2">Uncharacterized protein</fullName>
    </submittedName>
</protein>
<dbReference type="AlphaFoldDB" id="A0A6N2M7S8"/>
<proteinExistence type="predicted"/>
<evidence type="ECO:0000313" key="2">
    <source>
        <dbReference type="EMBL" id="VFU43898.1"/>
    </source>
</evidence>
<organism evidence="2">
    <name type="scientific">Salix viminalis</name>
    <name type="common">Common osier</name>
    <name type="synonym">Basket willow</name>
    <dbReference type="NCBI Taxonomy" id="40686"/>
    <lineage>
        <taxon>Eukaryota</taxon>
        <taxon>Viridiplantae</taxon>
        <taxon>Streptophyta</taxon>
        <taxon>Embryophyta</taxon>
        <taxon>Tracheophyta</taxon>
        <taxon>Spermatophyta</taxon>
        <taxon>Magnoliopsida</taxon>
        <taxon>eudicotyledons</taxon>
        <taxon>Gunneridae</taxon>
        <taxon>Pentapetalae</taxon>
        <taxon>rosids</taxon>
        <taxon>fabids</taxon>
        <taxon>Malpighiales</taxon>
        <taxon>Salicaceae</taxon>
        <taxon>Saliceae</taxon>
        <taxon>Salix</taxon>
    </lineage>
</organism>
<feature type="compositionally biased region" description="Low complexity" evidence="1">
    <location>
        <begin position="33"/>
        <end position="44"/>
    </location>
</feature>
<sequence>MYIYIYTHTSTHTTNQWITDTDSIPDKQQPIKSNSVNNDNDQNNPSLLFSFSQSIITPLFNGTKRQVDLE</sequence>
<dbReference type="EMBL" id="CAADRP010001596">
    <property type="protein sequence ID" value="VFU43898.1"/>
    <property type="molecule type" value="Genomic_DNA"/>
</dbReference>
<reference evidence="2" key="1">
    <citation type="submission" date="2019-03" db="EMBL/GenBank/DDBJ databases">
        <authorList>
            <person name="Mank J."/>
            <person name="Almeida P."/>
        </authorList>
    </citation>
    <scope>NUCLEOTIDE SEQUENCE</scope>
    <source>
        <strain evidence="2">78183</strain>
    </source>
</reference>
<feature type="region of interest" description="Disordered" evidence="1">
    <location>
        <begin position="18"/>
        <end position="44"/>
    </location>
</feature>
<gene>
    <name evidence="2" type="ORF">SVIM_LOCUS267760</name>
</gene>
<accession>A0A6N2M7S8</accession>
<name>A0A6N2M7S8_SALVM</name>
<evidence type="ECO:0000256" key="1">
    <source>
        <dbReference type="SAM" id="MobiDB-lite"/>
    </source>
</evidence>